<dbReference type="EMBL" id="JAEOAH010000015">
    <property type="protein sequence ID" value="MBK3495464.1"/>
    <property type="molecule type" value="Genomic_DNA"/>
</dbReference>
<sequence length="512" mass="58786">MKRRQEQKTKKLVVATALFSMFATGITPSLEVFAEEQTQQQKVSNVLKNEKSVKVENREFAVPGKGDIAKFQNSERRDRQFSPYEPTGIYARSNEQIIIQVAGNQNIEAYIGTFSYDASWREDSKIKSFTLKPGPNTIQSPNGGMIYFYNKQQGGTIQTTVTTGGMATPLYELGKHTKQDLIDMLNQYPNAHTVELKGERVLITASPARVKKYLIGSNTDPTQLLKKLDEATRIQDKISGLSEGQVDKHYLHYVEDNNSLDYYMYAYPYRTAYVGDAIQHVLDINKFINDGWGPWHEAGHMRQQSPWAFHNMTEVQNNIYSLAVEKAFGQRTRLEKEGVYPKVFQYLEQQNKNYDEISDLFVKLAMLWQLNLAYGEEFYPKLHQSYRDMSDSMLPKNNEDKKQLFMIEASKAAQQNLIPFFEKWGLRPNNNTIQKVAALGYPKLTAEIWKSTDSNPIKPDTSVSDNIWDPYKAYTKGDKVEHKGKIYEAVQSYQGSGNPNWIFALSLWKEIK</sequence>
<keyword evidence="3" id="KW-1185">Reference proteome</keyword>
<dbReference type="InterPro" id="IPR035423">
    <property type="entry name" value="M60-like_N"/>
</dbReference>
<reference evidence="2 3" key="1">
    <citation type="submission" date="2020-12" db="EMBL/GenBank/DDBJ databases">
        <title>YIM B01967 draft genome.</title>
        <authorList>
            <person name="Yan X."/>
        </authorList>
    </citation>
    <scope>NUCLEOTIDE SEQUENCE [LARGE SCALE GENOMIC DNA]</scope>
    <source>
        <strain evidence="2 3">YIM B01967</strain>
    </source>
</reference>
<dbReference type="RefSeq" id="WP_200749242.1">
    <property type="nucleotide sequence ID" value="NZ_JAEOAH010000015.1"/>
</dbReference>
<dbReference type="Pfam" id="PF17291">
    <property type="entry name" value="M60-like_N"/>
    <property type="match status" value="1"/>
</dbReference>
<feature type="domain" description="Peptidase M60" evidence="1">
    <location>
        <begin position="82"/>
        <end position="375"/>
    </location>
</feature>
<comment type="caution">
    <text evidence="2">The sequence shown here is derived from an EMBL/GenBank/DDBJ whole genome shotgun (WGS) entry which is preliminary data.</text>
</comment>
<dbReference type="InterPro" id="IPR042279">
    <property type="entry name" value="Pep_M60_3"/>
</dbReference>
<dbReference type="SMART" id="SM01276">
    <property type="entry name" value="M60-like"/>
    <property type="match status" value="1"/>
</dbReference>
<dbReference type="InterPro" id="IPR003610">
    <property type="entry name" value="CBM5/12"/>
</dbReference>
<dbReference type="Proteomes" id="UP000618943">
    <property type="component" value="Unassembled WGS sequence"/>
</dbReference>
<dbReference type="InterPro" id="IPR031161">
    <property type="entry name" value="Peptidase_M60_dom"/>
</dbReference>
<evidence type="ECO:0000313" key="3">
    <source>
        <dbReference type="Proteomes" id="UP000618943"/>
    </source>
</evidence>
<dbReference type="Pfam" id="PF13402">
    <property type="entry name" value="Peptidase_M60"/>
    <property type="match status" value="1"/>
</dbReference>
<dbReference type="Gene3D" id="1.10.390.30">
    <property type="entry name" value="Peptidase M60, enhancin-like domain 3"/>
    <property type="match status" value="1"/>
</dbReference>
<dbReference type="Gene3D" id="2.60.120.1250">
    <property type="entry name" value="Peptidase M60, enhancin-like domain 1"/>
    <property type="match status" value="1"/>
</dbReference>
<proteinExistence type="predicted"/>
<gene>
    <name evidence="2" type="ORF">JFL43_11495</name>
</gene>
<dbReference type="PANTHER" id="PTHR15730:SF5">
    <property type="entry name" value="SI:CH211-210B2.2-RELATED"/>
    <property type="match status" value="1"/>
</dbReference>
<dbReference type="CDD" id="cd12215">
    <property type="entry name" value="ChiC_BD"/>
    <property type="match status" value="1"/>
</dbReference>
<dbReference type="Pfam" id="PF02839">
    <property type="entry name" value="CBM_5_12"/>
    <property type="match status" value="1"/>
</dbReference>
<dbReference type="InterPro" id="IPR051244">
    <property type="entry name" value="TCAF"/>
</dbReference>
<dbReference type="PROSITE" id="PS51723">
    <property type="entry name" value="PEPTIDASE_M60"/>
    <property type="match status" value="1"/>
</dbReference>
<dbReference type="Gene3D" id="3.40.390.80">
    <property type="entry name" value="Peptidase M60, enhancin-like domain 2"/>
    <property type="match status" value="1"/>
</dbReference>
<dbReference type="PANTHER" id="PTHR15730">
    <property type="entry name" value="EXPERIMENTAL AUTOIMMUNE PROSTATITIS ANTIGEN 2-RELATED"/>
    <property type="match status" value="1"/>
</dbReference>
<accession>A0ABS1H835</accession>
<name>A0ABS1H835_9BACL</name>
<dbReference type="Gene3D" id="2.10.10.20">
    <property type="entry name" value="Carbohydrate-binding module superfamily 5/12"/>
    <property type="match status" value="1"/>
</dbReference>
<organism evidence="2 3">
    <name type="scientific">Viridibacillus soli</name>
    <dbReference type="NCBI Taxonomy" id="2798301"/>
    <lineage>
        <taxon>Bacteria</taxon>
        <taxon>Bacillati</taxon>
        <taxon>Bacillota</taxon>
        <taxon>Bacilli</taxon>
        <taxon>Bacillales</taxon>
        <taxon>Caryophanaceae</taxon>
        <taxon>Viridibacillus</taxon>
    </lineage>
</organism>
<evidence type="ECO:0000313" key="2">
    <source>
        <dbReference type="EMBL" id="MBK3495464.1"/>
    </source>
</evidence>
<evidence type="ECO:0000259" key="1">
    <source>
        <dbReference type="PROSITE" id="PS51723"/>
    </source>
</evidence>
<protein>
    <recommendedName>
        <fullName evidence="1">Peptidase M60 domain-containing protein</fullName>
    </recommendedName>
</protein>